<name>A0A1M7N0V3_9FLAO</name>
<proteinExistence type="predicted"/>
<organism evidence="1 2">
    <name type="scientific">Flavobacterium chilense</name>
    <dbReference type="NCBI Taxonomy" id="946677"/>
    <lineage>
        <taxon>Bacteria</taxon>
        <taxon>Pseudomonadati</taxon>
        <taxon>Bacteroidota</taxon>
        <taxon>Flavobacteriia</taxon>
        <taxon>Flavobacteriales</taxon>
        <taxon>Flavobacteriaceae</taxon>
        <taxon>Flavobacterium</taxon>
    </lineage>
</organism>
<evidence type="ECO:0000313" key="1">
    <source>
        <dbReference type="EMBL" id="SHM97169.1"/>
    </source>
</evidence>
<sequence length="54" mass="6060">MGIVLIPLFLMLNSVLKINNIKLGVSKGCFDQKGCDVCEGKLIKQVLLHQERFD</sequence>
<accession>A0A1M7N0V3</accession>
<reference evidence="2" key="1">
    <citation type="submission" date="2016-11" db="EMBL/GenBank/DDBJ databases">
        <authorList>
            <person name="Varghese N."/>
            <person name="Submissions S."/>
        </authorList>
    </citation>
    <scope>NUCLEOTIDE SEQUENCE [LARGE SCALE GENOMIC DNA]</scope>
    <source>
        <strain evidence="2">DSM 24724</strain>
    </source>
</reference>
<dbReference type="Proteomes" id="UP000184028">
    <property type="component" value="Unassembled WGS sequence"/>
</dbReference>
<protein>
    <submittedName>
        <fullName evidence="1">Uncharacterized protein</fullName>
    </submittedName>
</protein>
<evidence type="ECO:0000313" key="2">
    <source>
        <dbReference type="Proteomes" id="UP000184028"/>
    </source>
</evidence>
<gene>
    <name evidence="1" type="ORF">SAMN05444484_11722</name>
</gene>
<dbReference type="EMBL" id="FRBT01000017">
    <property type="protein sequence ID" value="SHM97169.1"/>
    <property type="molecule type" value="Genomic_DNA"/>
</dbReference>
<keyword evidence="2" id="KW-1185">Reference proteome</keyword>
<dbReference type="AlphaFoldDB" id="A0A1M7N0V3"/>